<comment type="caution">
    <text evidence="3">The sequence shown here is derived from an EMBL/GenBank/DDBJ whole genome shotgun (WGS) entry which is preliminary data.</text>
</comment>
<sequence length="406" mass="45274">MLDTSVSVSQTSCCIVGGGPAGAMLGLLLARQNIPVVLLESHMDFDRDFRGDTVFPSVLDVVYELGLIEKLMKIPHTKISKLSMQTPKGVISLADYSRLRIRFPHVTILPQPNFISMLIEEAKQYPHFQVLMGAQVDGLLQENGKVCGVRYRGQSGRGEIQAHLVVGADGRFSRVRKMAGLEPQFAEPTMDILWTRLSRKPSDPELATVIQSDKGILSVSPRPDVWQLGYPIPKGGYARVHERGLEALRRSIANIEPLFEERVNEIKDWKQVSVFSIQAYCLKRWYAPGVLLIGDSAHAMSPIAGAGINLAVQDAVTASNILGDKLKAKNVQPADMEQIQRARMLPVKLIQNHQQKLQKRLVKPLEKEGTPPSLPLMMRVFFSIPFLRDIPMRVLLFGLRPVHIRA</sequence>
<gene>
    <name evidence="3" type="ORF">KSB_75840</name>
</gene>
<dbReference type="Pfam" id="PF01494">
    <property type="entry name" value="FAD_binding_3"/>
    <property type="match status" value="1"/>
</dbReference>
<dbReference type="PANTHER" id="PTHR43476:SF5">
    <property type="entry name" value="FAD-DEPENDENT MONOOXYGENASE"/>
    <property type="match status" value="1"/>
</dbReference>
<dbReference type="GO" id="GO:0004497">
    <property type="term" value="F:monooxygenase activity"/>
    <property type="evidence" value="ECO:0007669"/>
    <property type="project" value="UniProtKB-KW"/>
</dbReference>
<evidence type="ECO:0000256" key="1">
    <source>
        <dbReference type="ARBA" id="ARBA00023002"/>
    </source>
</evidence>
<dbReference type="RefSeq" id="WP_201375320.1">
    <property type="nucleotide sequence ID" value="NZ_BNJG01000003.1"/>
</dbReference>
<dbReference type="Proteomes" id="UP000654345">
    <property type="component" value="Unassembled WGS sequence"/>
</dbReference>
<dbReference type="PRINTS" id="PR00420">
    <property type="entry name" value="RNGMNOXGNASE"/>
</dbReference>
<name>A0ABQ3V2K1_9CHLR</name>
<dbReference type="EMBL" id="BNJG01000003">
    <property type="protein sequence ID" value="GHO59109.1"/>
    <property type="molecule type" value="Genomic_DNA"/>
</dbReference>
<reference evidence="3 4" key="1">
    <citation type="journal article" date="2021" name="Int. J. Syst. Evol. Microbiol.">
        <title>Reticulibacter mediterranei gen. nov., sp. nov., within the new family Reticulibacteraceae fam. nov., and Ktedonospora formicarum gen. nov., sp. nov., Ktedonobacter robiniae sp. nov., Dictyobacter formicarum sp. nov. and Dictyobacter arantiisoli sp. nov., belonging to the class Ktedonobacteria.</title>
        <authorList>
            <person name="Yabe S."/>
            <person name="Zheng Y."/>
            <person name="Wang C.M."/>
            <person name="Sakai Y."/>
            <person name="Abe K."/>
            <person name="Yokota A."/>
            <person name="Donadio S."/>
            <person name="Cavaletti L."/>
            <person name="Monciardini P."/>
        </authorList>
    </citation>
    <scope>NUCLEOTIDE SEQUENCE [LARGE SCALE GENOMIC DNA]</scope>
    <source>
        <strain evidence="3 4">SOSP1-30</strain>
    </source>
</reference>
<organism evidence="3 4">
    <name type="scientific">Ktedonobacter robiniae</name>
    <dbReference type="NCBI Taxonomy" id="2778365"/>
    <lineage>
        <taxon>Bacteria</taxon>
        <taxon>Bacillati</taxon>
        <taxon>Chloroflexota</taxon>
        <taxon>Ktedonobacteria</taxon>
        <taxon>Ktedonobacterales</taxon>
        <taxon>Ktedonobacteraceae</taxon>
        <taxon>Ktedonobacter</taxon>
    </lineage>
</organism>
<dbReference type="InterPro" id="IPR036188">
    <property type="entry name" value="FAD/NAD-bd_sf"/>
</dbReference>
<keyword evidence="4" id="KW-1185">Reference proteome</keyword>
<evidence type="ECO:0000259" key="2">
    <source>
        <dbReference type="Pfam" id="PF01494"/>
    </source>
</evidence>
<dbReference type="InterPro" id="IPR050631">
    <property type="entry name" value="PheA/TfdB_FAD_monoxygenase"/>
</dbReference>
<dbReference type="SUPFAM" id="SSF51905">
    <property type="entry name" value="FAD/NAD(P)-binding domain"/>
    <property type="match status" value="1"/>
</dbReference>
<keyword evidence="1" id="KW-0560">Oxidoreductase</keyword>
<evidence type="ECO:0000313" key="3">
    <source>
        <dbReference type="EMBL" id="GHO59109.1"/>
    </source>
</evidence>
<accession>A0ABQ3V2K1</accession>
<evidence type="ECO:0000313" key="4">
    <source>
        <dbReference type="Proteomes" id="UP000654345"/>
    </source>
</evidence>
<feature type="domain" description="FAD-binding" evidence="2">
    <location>
        <begin position="11"/>
        <end position="327"/>
    </location>
</feature>
<dbReference type="PANTHER" id="PTHR43476">
    <property type="entry name" value="3-(3-HYDROXY-PHENYL)PROPIONATE/3-HYDROXYCINNAMIC ACID HYDROXYLASE"/>
    <property type="match status" value="1"/>
</dbReference>
<proteinExistence type="predicted"/>
<keyword evidence="3" id="KW-0503">Monooxygenase</keyword>
<dbReference type="Gene3D" id="3.50.50.60">
    <property type="entry name" value="FAD/NAD(P)-binding domain"/>
    <property type="match status" value="2"/>
</dbReference>
<dbReference type="InterPro" id="IPR002938">
    <property type="entry name" value="FAD-bd"/>
</dbReference>
<protein>
    <submittedName>
        <fullName evidence="3">Monooxygenase</fullName>
    </submittedName>
</protein>